<dbReference type="EMBL" id="PDCG01000008">
    <property type="protein sequence ID" value="RBP97337.1"/>
    <property type="molecule type" value="Genomic_DNA"/>
</dbReference>
<dbReference type="PROSITE" id="PS00383">
    <property type="entry name" value="TYR_PHOSPHATASE_1"/>
    <property type="match status" value="1"/>
</dbReference>
<feature type="compositionally biased region" description="Polar residues" evidence="2">
    <location>
        <begin position="1"/>
        <end position="10"/>
    </location>
</feature>
<dbReference type="InterPro" id="IPR029021">
    <property type="entry name" value="Prot-tyrosine_phosphatase-like"/>
</dbReference>
<protein>
    <recommendedName>
        <fullName evidence="3">Tyrosine specific protein phosphatases domain-containing protein</fullName>
    </recommendedName>
</protein>
<feature type="region of interest" description="Disordered" evidence="2">
    <location>
        <begin position="1"/>
        <end position="32"/>
    </location>
</feature>
<dbReference type="Proteomes" id="UP000252530">
    <property type="component" value="Unassembled WGS sequence"/>
</dbReference>
<name>A0A366K7Q2_9BIFI</name>
<dbReference type="PANTHER" id="PTHR31126:SF1">
    <property type="entry name" value="TYROSINE SPECIFIC PROTEIN PHOSPHATASES DOMAIN-CONTAINING PROTEIN"/>
    <property type="match status" value="1"/>
</dbReference>
<evidence type="ECO:0000256" key="2">
    <source>
        <dbReference type="SAM" id="MobiDB-lite"/>
    </source>
</evidence>
<dbReference type="Pfam" id="PF13350">
    <property type="entry name" value="Y_phosphatase3"/>
    <property type="match status" value="1"/>
</dbReference>
<proteinExistence type="inferred from homology"/>
<dbReference type="OrthoDB" id="1188001at2"/>
<reference evidence="4 5" key="1">
    <citation type="submission" date="2017-10" db="EMBL/GenBank/DDBJ databases">
        <title>Bifidobacterium xylocopum sp. nov. and Bifidobacterium aemilianum sp. nov., from the carpenter bee (Xylocopa violacea) digestive tract.</title>
        <authorList>
            <person name="Alberoni D."/>
            <person name="Baffoni L."/>
            <person name="Di Gioia D."/>
            <person name="Gaggia F."/>
            <person name="Biavati B."/>
        </authorList>
    </citation>
    <scope>NUCLEOTIDE SEQUENCE [LARGE SCALE GENOMIC DNA]</scope>
    <source>
        <strain evidence="4 5">XV10</strain>
    </source>
</reference>
<dbReference type="InterPro" id="IPR016130">
    <property type="entry name" value="Tyr_Pase_AS"/>
</dbReference>
<dbReference type="RefSeq" id="WP_113860626.1">
    <property type="nucleotide sequence ID" value="NZ_PDCG01000008.1"/>
</dbReference>
<feature type="compositionally biased region" description="Basic and acidic residues" evidence="2">
    <location>
        <begin position="14"/>
        <end position="25"/>
    </location>
</feature>
<comment type="similarity">
    <text evidence="1">Belongs to the protein-tyrosine phosphatase family.</text>
</comment>
<accession>A0A366K7Q2</accession>
<gene>
    <name evidence="4" type="ORF">CRD60_07305</name>
</gene>
<feature type="domain" description="Tyrosine specific protein phosphatases" evidence="3">
    <location>
        <begin position="148"/>
        <end position="178"/>
    </location>
</feature>
<dbReference type="AlphaFoldDB" id="A0A366K7Q2"/>
<dbReference type="GO" id="GO:0004721">
    <property type="term" value="F:phosphoprotein phosphatase activity"/>
    <property type="evidence" value="ECO:0007669"/>
    <property type="project" value="InterPro"/>
</dbReference>
<organism evidence="4 5">
    <name type="scientific">Bifidobacterium aemilianum</name>
    <dbReference type="NCBI Taxonomy" id="2493120"/>
    <lineage>
        <taxon>Bacteria</taxon>
        <taxon>Bacillati</taxon>
        <taxon>Actinomycetota</taxon>
        <taxon>Actinomycetes</taxon>
        <taxon>Bifidobacteriales</taxon>
        <taxon>Bifidobacteriaceae</taxon>
        <taxon>Bifidobacterium</taxon>
    </lineage>
</organism>
<sequence length="279" mass="29698">MAEHQTQSGPVQGKNKEDFVPEGDGRGITISGVPNARGIGGFPTLDGRRTKSGLFFRSAGLNFMDEGGVDDLHRLGVKLVVDLRAPWEVSQWPYQLPDDIKVERVSLLSEDSQPGDGSDGTLGEQAQGEELGMQMAPMYRDIAFGSAGKIMGILKELATGDGHPMLIHCTAGKDRTGITAGILMSLLGVQEDMVVSSYAQSAGNLGQAFKEAVLKGLPADAQGADDLEGAQSALLASPPALLQGLLQEIRQRFGSVEGYCLRNGMEPAEVQTLRDLFLE</sequence>
<evidence type="ECO:0000259" key="3">
    <source>
        <dbReference type="PROSITE" id="PS50056"/>
    </source>
</evidence>
<dbReference type="PANTHER" id="PTHR31126">
    <property type="entry name" value="TYROSINE-PROTEIN PHOSPHATASE"/>
    <property type="match status" value="1"/>
</dbReference>
<dbReference type="InterPro" id="IPR026893">
    <property type="entry name" value="Tyr/Ser_Pase_IphP-type"/>
</dbReference>
<dbReference type="Gene3D" id="3.90.190.10">
    <property type="entry name" value="Protein tyrosine phosphatase superfamily"/>
    <property type="match status" value="1"/>
</dbReference>
<dbReference type="SUPFAM" id="SSF52799">
    <property type="entry name" value="(Phosphotyrosine protein) phosphatases II"/>
    <property type="match status" value="1"/>
</dbReference>
<evidence type="ECO:0000313" key="5">
    <source>
        <dbReference type="Proteomes" id="UP000252530"/>
    </source>
</evidence>
<comment type="caution">
    <text evidence="4">The sequence shown here is derived from an EMBL/GenBank/DDBJ whole genome shotgun (WGS) entry which is preliminary data.</text>
</comment>
<keyword evidence="5" id="KW-1185">Reference proteome</keyword>
<evidence type="ECO:0000313" key="4">
    <source>
        <dbReference type="EMBL" id="RBP97337.1"/>
    </source>
</evidence>
<dbReference type="PROSITE" id="PS50056">
    <property type="entry name" value="TYR_PHOSPHATASE_2"/>
    <property type="match status" value="1"/>
</dbReference>
<evidence type="ECO:0000256" key="1">
    <source>
        <dbReference type="ARBA" id="ARBA00009580"/>
    </source>
</evidence>
<dbReference type="InterPro" id="IPR000387">
    <property type="entry name" value="Tyr_Pase_dom"/>
</dbReference>